<comment type="caution">
    <text evidence="2">The sequence shown here is derived from an EMBL/GenBank/DDBJ whole genome shotgun (WGS) entry which is preliminary data.</text>
</comment>
<organism evidence="2 3">
    <name type="scientific">Ranatra chinensis</name>
    <dbReference type="NCBI Taxonomy" id="642074"/>
    <lineage>
        <taxon>Eukaryota</taxon>
        <taxon>Metazoa</taxon>
        <taxon>Ecdysozoa</taxon>
        <taxon>Arthropoda</taxon>
        <taxon>Hexapoda</taxon>
        <taxon>Insecta</taxon>
        <taxon>Pterygota</taxon>
        <taxon>Neoptera</taxon>
        <taxon>Paraneoptera</taxon>
        <taxon>Hemiptera</taxon>
        <taxon>Heteroptera</taxon>
        <taxon>Panheteroptera</taxon>
        <taxon>Nepomorpha</taxon>
        <taxon>Nepidae</taxon>
        <taxon>Ranatrinae</taxon>
        <taxon>Ranatra</taxon>
    </lineage>
</organism>
<feature type="region of interest" description="Disordered" evidence="1">
    <location>
        <begin position="82"/>
        <end position="122"/>
    </location>
</feature>
<feature type="region of interest" description="Disordered" evidence="1">
    <location>
        <begin position="202"/>
        <end position="231"/>
    </location>
</feature>
<accession>A0ABD0Y0M9</accession>
<evidence type="ECO:0000313" key="2">
    <source>
        <dbReference type="EMBL" id="KAL1117011.1"/>
    </source>
</evidence>
<feature type="compositionally biased region" description="Basic residues" evidence="1">
    <location>
        <begin position="214"/>
        <end position="225"/>
    </location>
</feature>
<feature type="compositionally biased region" description="Basic and acidic residues" evidence="1">
    <location>
        <begin position="84"/>
        <end position="94"/>
    </location>
</feature>
<dbReference type="Proteomes" id="UP001558652">
    <property type="component" value="Unassembled WGS sequence"/>
</dbReference>
<reference evidence="2 3" key="1">
    <citation type="submission" date="2024-07" db="EMBL/GenBank/DDBJ databases">
        <title>Chromosome-level genome assembly of the water stick insect Ranatra chinensis (Heteroptera: Nepidae).</title>
        <authorList>
            <person name="Liu X."/>
        </authorList>
    </citation>
    <scope>NUCLEOTIDE SEQUENCE [LARGE SCALE GENOMIC DNA]</scope>
    <source>
        <strain evidence="2">Cailab_2021Rc</strain>
        <tissue evidence="2">Muscle</tissue>
    </source>
</reference>
<keyword evidence="3" id="KW-1185">Reference proteome</keyword>
<sequence>MGKRYRAVELQAESQILNESNPSIPNSLHYPRILPIYPSLKPTNLKDVGPVISSWSSIITSYIYHHRRVLLNSAAPLFIKGRPPQKDRRVMEPHRSRRLPGKVADGPERSLGSLGPDSREVFSQENTNGKAATLPTVNLDILSANPVRVSGRFLRGSDGWSSTLKLPPDFSEGFRSLLAVGGQWKWKIKEPENKRKRQWWRSTPAGVHSMPGVGRKKKKSQRKPTGRPAGKNCTAPFTAKYTIFSANIIYLNKKITSGYYVNVKINLPWSVVFHSELVDPYWFRRIATYNAVCAL</sequence>
<evidence type="ECO:0000256" key="1">
    <source>
        <dbReference type="SAM" id="MobiDB-lite"/>
    </source>
</evidence>
<protein>
    <submittedName>
        <fullName evidence="2">Uncharacterized protein</fullName>
    </submittedName>
</protein>
<name>A0ABD0Y0M9_9HEMI</name>
<dbReference type="AlphaFoldDB" id="A0ABD0Y0M9"/>
<proteinExistence type="predicted"/>
<gene>
    <name evidence="2" type="ORF">AAG570_004339</name>
</gene>
<dbReference type="EMBL" id="JBFDAA010000016">
    <property type="protein sequence ID" value="KAL1117011.1"/>
    <property type="molecule type" value="Genomic_DNA"/>
</dbReference>
<evidence type="ECO:0000313" key="3">
    <source>
        <dbReference type="Proteomes" id="UP001558652"/>
    </source>
</evidence>